<comment type="caution">
    <text evidence="14">The sequence shown here is derived from an EMBL/GenBank/DDBJ whole genome shotgun (WGS) entry which is preliminary data.</text>
</comment>
<protein>
    <recommendedName>
        <fullName evidence="4">2-amino-4-hydroxy-6-hydroxymethyldihydropteridine pyrophosphokinase</fullName>
        <ecNumber evidence="3">2.7.6.3</ecNumber>
    </recommendedName>
    <alternativeName>
        <fullName evidence="11">6-hydroxymethyl-7,8-dihydropterin pyrophosphokinase</fullName>
    </alternativeName>
    <alternativeName>
        <fullName evidence="12">7,8-dihydro-6-hydroxymethylpterin-pyrophosphokinase</fullName>
    </alternativeName>
</protein>
<evidence type="ECO:0000256" key="11">
    <source>
        <dbReference type="ARBA" id="ARBA00029766"/>
    </source>
</evidence>
<evidence type="ECO:0000256" key="1">
    <source>
        <dbReference type="ARBA" id="ARBA00005051"/>
    </source>
</evidence>
<dbReference type="OrthoDB" id="9808041at2"/>
<evidence type="ECO:0000256" key="10">
    <source>
        <dbReference type="ARBA" id="ARBA00029409"/>
    </source>
</evidence>
<evidence type="ECO:0000256" key="3">
    <source>
        <dbReference type="ARBA" id="ARBA00013253"/>
    </source>
</evidence>
<dbReference type="EMBL" id="PDKT01000002">
    <property type="protein sequence ID" value="PPI87988.1"/>
    <property type="molecule type" value="Genomic_DNA"/>
</dbReference>
<dbReference type="GO" id="GO:0005524">
    <property type="term" value="F:ATP binding"/>
    <property type="evidence" value="ECO:0007669"/>
    <property type="project" value="UniProtKB-KW"/>
</dbReference>
<comment type="function">
    <text evidence="10">Catalyzes the transfer of pyrophosphate from adenosine triphosphate (ATP) to 6-hydroxymethyl-7,8-dihydropterin, an enzymatic step in folate biosynthesis pathway.</text>
</comment>
<dbReference type="RefSeq" id="WP_136131016.1">
    <property type="nucleotide sequence ID" value="NZ_PDKT01000002.1"/>
</dbReference>
<dbReference type="UniPathway" id="UPA00077">
    <property type="reaction ID" value="UER00155"/>
</dbReference>
<dbReference type="GO" id="GO:0046654">
    <property type="term" value="P:tetrahydrofolate biosynthetic process"/>
    <property type="evidence" value="ECO:0007669"/>
    <property type="project" value="UniProtKB-UniPathway"/>
</dbReference>
<dbReference type="PANTHER" id="PTHR43071">
    <property type="entry name" value="2-AMINO-4-HYDROXY-6-HYDROXYMETHYLDIHYDROPTERIDINE PYROPHOSPHOKINASE"/>
    <property type="match status" value="1"/>
</dbReference>
<organism evidence="14 15">
    <name type="scientific">Candidatus Pantoea edessiphila</name>
    <dbReference type="NCBI Taxonomy" id="2044610"/>
    <lineage>
        <taxon>Bacteria</taxon>
        <taxon>Pseudomonadati</taxon>
        <taxon>Pseudomonadota</taxon>
        <taxon>Gammaproteobacteria</taxon>
        <taxon>Enterobacterales</taxon>
        <taxon>Erwiniaceae</taxon>
        <taxon>Pantoea</taxon>
    </lineage>
</organism>
<dbReference type="CDD" id="cd00483">
    <property type="entry name" value="HPPK"/>
    <property type="match status" value="1"/>
</dbReference>
<sequence>MSTTYLALGSNLNHPMHQIKTALKEIDKIPKTKRIATSQIYCTLPYGLKNQDNYLNMVVALKTKLSPNNLLKLLQEIELKQGRIRYIERWGPRTIDIDIMLFENKLINTNDLIIPHYDMINRVFMLLPLVQISPNIILPNGKRAKDILVTLDTSTIKICKI</sequence>
<dbReference type="EC" id="2.7.6.3" evidence="3"/>
<evidence type="ECO:0000256" key="6">
    <source>
        <dbReference type="ARBA" id="ARBA00022741"/>
    </source>
</evidence>
<evidence type="ECO:0000256" key="5">
    <source>
        <dbReference type="ARBA" id="ARBA00022679"/>
    </source>
</evidence>
<dbReference type="GO" id="GO:0003848">
    <property type="term" value="F:2-amino-4-hydroxy-6-hydroxymethyldihydropteridine diphosphokinase activity"/>
    <property type="evidence" value="ECO:0007669"/>
    <property type="project" value="UniProtKB-EC"/>
</dbReference>
<dbReference type="PROSITE" id="PS00794">
    <property type="entry name" value="HPPK"/>
    <property type="match status" value="1"/>
</dbReference>
<proteinExistence type="inferred from homology"/>
<keyword evidence="9" id="KW-0289">Folate biosynthesis</keyword>
<comment type="pathway">
    <text evidence="1">Cofactor biosynthesis; tetrahydrofolate biosynthesis; 2-amino-4-hydroxy-6-hydroxymethyl-7,8-dihydropteridine diphosphate from 7,8-dihydroneopterin triphosphate: step 4/4.</text>
</comment>
<evidence type="ECO:0000259" key="13">
    <source>
        <dbReference type="PROSITE" id="PS00794"/>
    </source>
</evidence>
<accession>A0A2P5T070</accession>
<dbReference type="GO" id="GO:0046656">
    <property type="term" value="P:folic acid biosynthetic process"/>
    <property type="evidence" value="ECO:0007669"/>
    <property type="project" value="UniProtKB-KW"/>
</dbReference>
<feature type="domain" description="7,8-dihydro-6-hydroxymethylpterin-pyrophosphokinase" evidence="13">
    <location>
        <begin position="89"/>
        <end position="100"/>
    </location>
</feature>
<evidence type="ECO:0000256" key="9">
    <source>
        <dbReference type="ARBA" id="ARBA00022909"/>
    </source>
</evidence>
<dbReference type="NCBIfam" id="TIGR01498">
    <property type="entry name" value="folK"/>
    <property type="match status" value="1"/>
</dbReference>
<dbReference type="Gene3D" id="3.30.70.560">
    <property type="entry name" value="7,8-Dihydro-6-hydroxymethylpterin-pyrophosphokinase HPPK"/>
    <property type="match status" value="1"/>
</dbReference>
<keyword evidence="8" id="KW-0067">ATP-binding</keyword>
<keyword evidence="5" id="KW-0808">Transferase</keyword>
<dbReference type="PANTHER" id="PTHR43071:SF1">
    <property type="entry name" value="2-AMINO-4-HYDROXY-6-HYDROXYMETHYLDIHYDROPTERIDINE PYROPHOSPHOKINASE"/>
    <property type="match status" value="1"/>
</dbReference>
<dbReference type="Pfam" id="PF01288">
    <property type="entry name" value="HPPK"/>
    <property type="match status" value="1"/>
</dbReference>
<dbReference type="GO" id="GO:0016301">
    <property type="term" value="F:kinase activity"/>
    <property type="evidence" value="ECO:0007669"/>
    <property type="project" value="UniProtKB-KW"/>
</dbReference>
<comment type="similarity">
    <text evidence="2">Belongs to the HPPK family.</text>
</comment>
<evidence type="ECO:0000313" key="14">
    <source>
        <dbReference type="EMBL" id="PPI87988.1"/>
    </source>
</evidence>
<evidence type="ECO:0000256" key="12">
    <source>
        <dbReference type="ARBA" id="ARBA00033413"/>
    </source>
</evidence>
<keyword evidence="7 14" id="KW-0418">Kinase</keyword>
<reference evidence="14 15" key="1">
    <citation type="journal article" date="2018" name="Genome Biol. Evol.">
        <title>Cladogenesis and Genomic Streamlining in Extracellular Endosymbionts of Tropical Stink Bugs.</title>
        <authorList>
            <person name="Otero-Bravo A."/>
            <person name="Goffredi S."/>
            <person name="Sabree Z.L."/>
        </authorList>
    </citation>
    <scope>NUCLEOTIDE SEQUENCE [LARGE SCALE GENOMIC DNA]</scope>
    <source>
        <strain evidence="14 15">SoEE</strain>
    </source>
</reference>
<gene>
    <name evidence="14" type="primary">folK</name>
    <name evidence="14" type="ORF">CRV12_02120</name>
</gene>
<evidence type="ECO:0000256" key="8">
    <source>
        <dbReference type="ARBA" id="ARBA00022840"/>
    </source>
</evidence>
<evidence type="ECO:0000313" key="15">
    <source>
        <dbReference type="Proteomes" id="UP000296153"/>
    </source>
</evidence>
<name>A0A2P5T070_9GAMM</name>
<keyword evidence="6" id="KW-0547">Nucleotide-binding</keyword>
<dbReference type="AlphaFoldDB" id="A0A2P5T070"/>
<evidence type="ECO:0000256" key="4">
    <source>
        <dbReference type="ARBA" id="ARBA00016218"/>
    </source>
</evidence>
<evidence type="ECO:0000256" key="7">
    <source>
        <dbReference type="ARBA" id="ARBA00022777"/>
    </source>
</evidence>
<dbReference type="SUPFAM" id="SSF55083">
    <property type="entry name" value="6-hydroxymethyl-7,8-dihydropterin pyrophosphokinase, HPPK"/>
    <property type="match status" value="1"/>
</dbReference>
<evidence type="ECO:0000256" key="2">
    <source>
        <dbReference type="ARBA" id="ARBA00005810"/>
    </source>
</evidence>
<dbReference type="InterPro" id="IPR035907">
    <property type="entry name" value="Hppk_sf"/>
</dbReference>
<dbReference type="InterPro" id="IPR000550">
    <property type="entry name" value="Hppk"/>
</dbReference>
<dbReference type="Proteomes" id="UP000296153">
    <property type="component" value="Unassembled WGS sequence"/>
</dbReference>